<dbReference type="RefSeq" id="WP_070970681.1">
    <property type="nucleotide sequence ID" value="NZ_CP017715.1"/>
</dbReference>
<dbReference type="AlphaFoldDB" id="A0A1D9GMV9"/>
<evidence type="ECO:0000313" key="1">
    <source>
        <dbReference type="EMBL" id="AOY88972.1"/>
    </source>
</evidence>
<keyword evidence="2" id="KW-1185">Reference proteome</keyword>
<sequence length="281" mass="29707">MVNSGLLAGPAVEDARRSLLNGQIINGVTLNSVLQGVAGPSQQTGSLFAELAYAPSFAADEPLPLRIPRGSMLSDATGYLSPNPYTDDPSAPRQVTLFMDVSMNTEEAQPNAGLSQDLLGVELTGIAIVDNGVLTIDAIGVVEPELLGQEYTHSTIAFRIEAATDADSVLHAAELWMPGSPDAMTGPAVDHDTGRIGVGVLLYPALLATTSADVYLQIPLLGQQKSITKPQILRMRYAKDDPDCTSNCSRSSLIPGIIVEHDNGNPVFKTKVDLFLDAPNL</sequence>
<proteinExistence type="predicted"/>
<accession>A0A1D9GMV9</accession>
<dbReference type="STRING" id="1874317.BKP64_12805"/>
<evidence type="ECO:0000313" key="2">
    <source>
        <dbReference type="Proteomes" id="UP000177445"/>
    </source>
</evidence>
<protein>
    <submittedName>
        <fullName evidence="1">Uncharacterized protein</fullName>
    </submittedName>
</protein>
<organism evidence="1 2">
    <name type="scientific">Marinobacter salinus</name>
    <dbReference type="NCBI Taxonomy" id="1874317"/>
    <lineage>
        <taxon>Bacteria</taxon>
        <taxon>Pseudomonadati</taxon>
        <taxon>Pseudomonadota</taxon>
        <taxon>Gammaproteobacteria</taxon>
        <taxon>Pseudomonadales</taxon>
        <taxon>Marinobacteraceae</taxon>
        <taxon>Marinobacter</taxon>
    </lineage>
</organism>
<dbReference type="Proteomes" id="UP000177445">
    <property type="component" value="Chromosome"/>
</dbReference>
<gene>
    <name evidence="1" type="ORF">BKP64_12805</name>
</gene>
<dbReference type="KEGG" id="msq:BKP64_12805"/>
<reference evidence="1 2" key="1">
    <citation type="submission" date="2016-10" db="EMBL/GenBank/DDBJ databases">
        <title>Marinobacter salinus sp. nov., a moderately halophilic bacterium isolated from a tidal flat environment.</title>
        <authorList>
            <person name="Park S.-J."/>
        </authorList>
    </citation>
    <scope>NUCLEOTIDE SEQUENCE [LARGE SCALE GENOMIC DNA]</scope>
    <source>
        <strain evidence="1 2">Hb8</strain>
    </source>
</reference>
<dbReference type="EMBL" id="CP017715">
    <property type="protein sequence ID" value="AOY88972.1"/>
    <property type="molecule type" value="Genomic_DNA"/>
</dbReference>
<name>A0A1D9GMV9_9GAMM</name>